<dbReference type="PANTHER" id="PTHR46018:SF4">
    <property type="entry name" value="METALLO-HYDROLASE YHFI-RELATED"/>
    <property type="match status" value="1"/>
</dbReference>
<gene>
    <name evidence="3" type="ORF">HU830_06475</name>
</gene>
<evidence type="ECO:0000313" key="4">
    <source>
        <dbReference type="Proteomes" id="UP000563523"/>
    </source>
</evidence>
<dbReference type="EMBL" id="JABZEC010000005">
    <property type="protein sequence ID" value="NVY96799.1"/>
    <property type="molecule type" value="Genomic_DNA"/>
</dbReference>
<dbReference type="Proteomes" id="UP000563523">
    <property type="component" value="Unassembled WGS sequence"/>
</dbReference>
<keyword evidence="3" id="KW-0378">Hydrolase</keyword>
<dbReference type="RefSeq" id="WP_176943019.1">
    <property type="nucleotide sequence ID" value="NZ_JABZEC010000005.1"/>
</dbReference>
<reference evidence="3 4" key="1">
    <citation type="submission" date="2020-06" db="EMBL/GenBank/DDBJ databases">
        <authorList>
            <person name="Kang J."/>
        </authorList>
    </citation>
    <scope>NUCLEOTIDE SEQUENCE [LARGE SCALE GENOMIC DNA]</scope>
    <source>
        <strain evidence="3 4">DCY120</strain>
    </source>
</reference>
<proteinExistence type="predicted"/>
<evidence type="ECO:0000259" key="2">
    <source>
        <dbReference type="SMART" id="SM00849"/>
    </source>
</evidence>
<protein>
    <submittedName>
        <fullName evidence="3">MBL fold metallo-hydrolase</fullName>
    </submittedName>
</protein>
<comment type="caution">
    <text evidence="3">The sequence shown here is derived from an EMBL/GenBank/DDBJ whole genome shotgun (WGS) entry which is preliminary data.</text>
</comment>
<evidence type="ECO:0000313" key="3">
    <source>
        <dbReference type="EMBL" id="NVY96799.1"/>
    </source>
</evidence>
<organism evidence="3 4">
    <name type="scientific">Bombilactobacillus apium</name>
    <dbReference type="NCBI Taxonomy" id="2675299"/>
    <lineage>
        <taxon>Bacteria</taxon>
        <taxon>Bacillati</taxon>
        <taxon>Bacillota</taxon>
        <taxon>Bacilli</taxon>
        <taxon>Lactobacillales</taxon>
        <taxon>Lactobacillaceae</taxon>
        <taxon>Bombilactobacillus</taxon>
    </lineage>
</organism>
<dbReference type="Gene3D" id="3.60.15.10">
    <property type="entry name" value="Ribonuclease Z/Hydroxyacylglutathione hydrolase-like"/>
    <property type="match status" value="1"/>
</dbReference>
<dbReference type="SMART" id="SM00849">
    <property type="entry name" value="Lactamase_B"/>
    <property type="match status" value="1"/>
</dbReference>
<dbReference type="InterPro" id="IPR036866">
    <property type="entry name" value="RibonucZ/Hydroxyglut_hydro"/>
</dbReference>
<dbReference type="SUPFAM" id="SSF56281">
    <property type="entry name" value="Metallo-hydrolase/oxidoreductase"/>
    <property type="match status" value="1"/>
</dbReference>
<dbReference type="InterPro" id="IPR001279">
    <property type="entry name" value="Metallo-B-lactamas"/>
</dbReference>
<accession>A0A850R138</accession>
<dbReference type="PANTHER" id="PTHR46018">
    <property type="entry name" value="ZINC PHOSPHODIESTERASE ELAC PROTEIN 1"/>
    <property type="match status" value="1"/>
</dbReference>
<evidence type="ECO:0000256" key="1">
    <source>
        <dbReference type="ARBA" id="ARBA00022833"/>
    </source>
</evidence>
<keyword evidence="4" id="KW-1185">Reference proteome</keyword>
<dbReference type="GO" id="GO:0042781">
    <property type="term" value="F:3'-tRNA processing endoribonuclease activity"/>
    <property type="evidence" value="ECO:0007669"/>
    <property type="project" value="TreeGrafter"/>
</dbReference>
<keyword evidence="1" id="KW-0862">Zinc</keyword>
<sequence length="244" mass="26526">MKLTVLGYYGGYPYQGQGTSGYLLQDQGFNLLIDCGSGVLNSLQKFLDPLQLDAVLLTHYHHDHIADVGVLQYYWQLHSGSKKEAQLPIYGPTQDPLHCASLTLPGVTISHGYAGLEILQLGPLTVNFLTTVHPVPAFAIRITGSQQQILTYTADTAYFSGLIDFSQKSDLLIADTNFPAQQPGKLWHLTSTQAGQLASQAQVGQLLISHLPQEYPLDQLQKQAQTAAGSIPVQRAATGLQIDL</sequence>
<dbReference type="CDD" id="cd07716">
    <property type="entry name" value="RNaseZ_short-form-like_MBL-fold"/>
    <property type="match status" value="1"/>
</dbReference>
<dbReference type="Pfam" id="PF12706">
    <property type="entry name" value="Lactamase_B_2"/>
    <property type="match status" value="1"/>
</dbReference>
<feature type="domain" description="Metallo-beta-lactamase" evidence="2">
    <location>
        <begin position="18"/>
        <end position="210"/>
    </location>
</feature>
<dbReference type="AlphaFoldDB" id="A0A850R138"/>
<name>A0A850R138_9LACO</name>